<evidence type="ECO:0000313" key="2">
    <source>
        <dbReference type="Proteomes" id="UP001209878"/>
    </source>
</evidence>
<dbReference type="EMBL" id="JAODUO010001823">
    <property type="protein sequence ID" value="KAK2158085.1"/>
    <property type="molecule type" value="Genomic_DNA"/>
</dbReference>
<reference evidence="1" key="1">
    <citation type="journal article" date="2023" name="Mol. Biol. Evol.">
        <title>Third-Generation Sequencing Reveals the Adaptive Role of the Epigenome in Three Deep-Sea Polychaetes.</title>
        <authorList>
            <person name="Perez M."/>
            <person name="Aroh O."/>
            <person name="Sun Y."/>
            <person name="Lan Y."/>
            <person name="Juniper S.K."/>
            <person name="Young C.R."/>
            <person name="Angers B."/>
            <person name="Qian P.Y."/>
        </authorList>
    </citation>
    <scope>NUCLEOTIDE SEQUENCE</scope>
    <source>
        <strain evidence="1">R07B-5</strain>
    </source>
</reference>
<name>A0AAD9JTT0_RIDPI</name>
<protein>
    <submittedName>
        <fullName evidence="1">Uncharacterized protein</fullName>
    </submittedName>
</protein>
<proteinExistence type="predicted"/>
<gene>
    <name evidence="1" type="ORF">NP493_1825g00032</name>
</gene>
<organism evidence="1 2">
    <name type="scientific">Ridgeia piscesae</name>
    <name type="common">Tubeworm</name>
    <dbReference type="NCBI Taxonomy" id="27915"/>
    <lineage>
        <taxon>Eukaryota</taxon>
        <taxon>Metazoa</taxon>
        <taxon>Spiralia</taxon>
        <taxon>Lophotrochozoa</taxon>
        <taxon>Annelida</taxon>
        <taxon>Polychaeta</taxon>
        <taxon>Sedentaria</taxon>
        <taxon>Canalipalpata</taxon>
        <taxon>Sabellida</taxon>
        <taxon>Siboglinidae</taxon>
        <taxon>Ridgeia</taxon>
    </lineage>
</organism>
<keyword evidence="2" id="KW-1185">Reference proteome</keyword>
<dbReference type="AlphaFoldDB" id="A0AAD9JTT0"/>
<comment type="caution">
    <text evidence="1">The sequence shown here is derived from an EMBL/GenBank/DDBJ whole genome shotgun (WGS) entry which is preliminary data.</text>
</comment>
<evidence type="ECO:0000313" key="1">
    <source>
        <dbReference type="EMBL" id="KAK2158085.1"/>
    </source>
</evidence>
<accession>A0AAD9JTT0</accession>
<sequence>MFPCVYRRPKHSPSVPNSLLPESASRLPALFPTLLLLLLSHSTPATATRVLLRVSQGGDGVRPPGVWGGLEPSTTSGEAADLFSVGLAVGNQSETNLSAEVLLYDRVQRRVYASIRRRRQRSRLPDLYSTPLCTDSSKGVLLPVFRNVRLVDTHHAYLTDRACGWKCGWGPFAVHDGKIYFILSAVLGGDPSRLMRQTQLRVMRGCEASLDAAATRPDPDTPYDLDILQCSELISVLHTEDYTRRRPKPTMWVAANMVAFTLQDGVSIVFQVMFDIRKDPAVLKLVQVSVDTRTNRVLFDAPVAKLYSAGNFRAKALGGVDYLDNILCWTSVDQLLCSYYNHLHMVEPTHLLHPGDAADAGICAGAIPQTRLLSILTGVAIAETDTSLSVFVGCYSDISGVGGVGVVKSKHGLRTRRLPVMSGSTRVFGGSLVLTPEVKCHTTQVPTTAKTTTTTKRQKPTTTPAHKLAKFNLTLPVHRDQHKPVDRSTSTSRTIASCHVTVALALIIALIWPCR</sequence>
<dbReference type="Proteomes" id="UP001209878">
    <property type="component" value="Unassembled WGS sequence"/>
</dbReference>